<keyword evidence="2" id="KW-1133">Transmembrane helix</keyword>
<evidence type="ECO:0000313" key="4">
    <source>
        <dbReference type="EMBL" id="TZG26586.1"/>
    </source>
</evidence>
<feature type="transmembrane region" description="Helical" evidence="2">
    <location>
        <begin position="183"/>
        <end position="199"/>
    </location>
</feature>
<feature type="transmembrane region" description="Helical" evidence="2">
    <location>
        <begin position="313"/>
        <end position="338"/>
    </location>
</feature>
<feature type="domain" description="Acyltransferase 3" evidence="3">
    <location>
        <begin position="9"/>
        <end position="318"/>
    </location>
</feature>
<proteinExistence type="predicted"/>
<accession>A0A5D9C549</accession>
<evidence type="ECO:0000313" key="5">
    <source>
        <dbReference type="Proteomes" id="UP000322077"/>
    </source>
</evidence>
<sequence length="369" mass="39844">MPAVSDAIGLSRLICILGVVYVHAWTGLGGDKMTALAGSGQDVLRWSLVELFGRSAVPLLSIISGWLVAGSVTKRSYRVFVGGKTRAILLPMLLWNAIAIVLVVGAGALRIVPAPLLGDLRWVLDNMLELTRAGDINVQMGFLRDLFLCMLIAPVIARWPTSALASVAVLSGIYMISEYNAPILLRPSILMFFTLGIIARRHGWAERLAILPWWQAALPFAILVVPKTLLSIWGHGSADYHRFLLASTDLALRAAAALLVWRCAIALAQTAAGRRALVLERYAFFLFCSHLIFMWLIGPAIGDLTGPMGSRWWPAYFILQPLLALGFAIGLAQAIVAVSPKVAETLSGGRIGGRRQATSPAARPLAQAH</sequence>
<protein>
    <submittedName>
        <fullName evidence="4">Acyltransferase</fullName>
    </submittedName>
</protein>
<dbReference type="AlphaFoldDB" id="A0A5D9C549"/>
<keyword evidence="4" id="KW-0012">Acyltransferase</keyword>
<keyword evidence="5" id="KW-1185">Reference proteome</keyword>
<feature type="region of interest" description="Disordered" evidence="1">
    <location>
        <begin position="350"/>
        <end position="369"/>
    </location>
</feature>
<feature type="transmembrane region" description="Helical" evidence="2">
    <location>
        <begin position="51"/>
        <end position="72"/>
    </location>
</feature>
<keyword evidence="2" id="KW-0812">Transmembrane</keyword>
<dbReference type="InterPro" id="IPR002656">
    <property type="entry name" value="Acyl_transf_3_dom"/>
</dbReference>
<feature type="transmembrane region" description="Helical" evidence="2">
    <location>
        <begin position="7"/>
        <end position="26"/>
    </location>
</feature>
<dbReference type="EMBL" id="VTOU01000003">
    <property type="protein sequence ID" value="TZG26586.1"/>
    <property type="molecule type" value="Genomic_DNA"/>
</dbReference>
<evidence type="ECO:0000259" key="3">
    <source>
        <dbReference type="Pfam" id="PF01757"/>
    </source>
</evidence>
<evidence type="ECO:0000256" key="1">
    <source>
        <dbReference type="SAM" id="MobiDB-lite"/>
    </source>
</evidence>
<dbReference type="Pfam" id="PF01757">
    <property type="entry name" value="Acyl_transf_3"/>
    <property type="match status" value="1"/>
</dbReference>
<organism evidence="4 5">
    <name type="scientific">Sphingomonas montanisoli</name>
    <dbReference type="NCBI Taxonomy" id="2606412"/>
    <lineage>
        <taxon>Bacteria</taxon>
        <taxon>Pseudomonadati</taxon>
        <taxon>Pseudomonadota</taxon>
        <taxon>Alphaproteobacteria</taxon>
        <taxon>Sphingomonadales</taxon>
        <taxon>Sphingomonadaceae</taxon>
        <taxon>Sphingomonas</taxon>
    </lineage>
</organism>
<keyword evidence="4" id="KW-0808">Transferase</keyword>
<reference evidence="4 5" key="1">
    <citation type="submission" date="2019-08" db="EMBL/GenBank/DDBJ databases">
        <authorList>
            <person name="Wang G."/>
            <person name="Xu Z."/>
        </authorList>
    </citation>
    <scope>NUCLEOTIDE SEQUENCE [LARGE SCALE GENOMIC DNA]</scope>
    <source>
        <strain evidence="4 5">ZX</strain>
    </source>
</reference>
<comment type="caution">
    <text evidence="4">The sequence shown here is derived from an EMBL/GenBank/DDBJ whole genome shotgun (WGS) entry which is preliminary data.</text>
</comment>
<feature type="transmembrane region" description="Helical" evidence="2">
    <location>
        <begin position="282"/>
        <end position="301"/>
    </location>
</feature>
<gene>
    <name evidence="4" type="ORF">FYJ91_14770</name>
</gene>
<dbReference type="Proteomes" id="UP000322077">
    <property type="component" value="Unassembled WGS sequence"/>
</dbReference>
<feature type="transmembrane region" description="Helical" evidence="2">
    <location>
        <begin position="160"/>
        <end position="177"/>
    </location>
</feature>
<feature type="transmembrane region" description="Helical" evidence="2">
    <location>
        <begin position="93"/>
        <end position="116"/>
    </location>
</feature>
<evidence type="ECO:0000256" key="2">
    <source>
        <dbReference type="SAM" id="Phobius"/>
    </source>
</evidence>
<dbReference type="GO" id="GO:0016747">
    <property type="term" value="F:acyltransferase activity, transferring groups other than amino-acyl groups"/>
    <property type="evidence" value="ECO:0007669"/>
    <property type="project" value="InterPro"/>
</dbReference>
<feature type="transmembrane region" description="Helical" evidence="2">
    <location>
        <begin position="211"/>
        <end position="230"/>
    </location>
</feature>
<keyword evidence="2" id="KW-0472">Membrane</keyword>
<name>A0A5D9C549_9SPHN</name>